<feature type="transmembrane region" description="Helical" evidence="2">
    <location>
        <begin position="149"/>
        <end position="172"/>
    </location>
</feature>
<dbReference type="InterPro" id="IPR004151">
    <property type="entry name" value="7TM_GPCR_serpentine_rcpt_Sre"/>
</dbReference>
<name>A0A0N4XHA9_NIPBR</name>
<feature type="transmembrane region" description="Helical" evidence="2">
    <location>
        <begin position="58"/>
        <end position="79"/>
    </location>
</feature>
<keyword evidence="2" id="KW-1133">Transmembrane helix</keyword>
<gene>
    <name evidence="3" type="ORF">NBR_LOCUS1912</name>
</gene>
<dbReference type="GO" id="GO:0007606">
    <property type="term" value="P:sensory perception of chemical stimulus"/>
    <property type="evidence" value="ECO:0007669"/>
    <property type="project" value="InterPro"/>
</dbReference>
<evidence type="ECO:0000313" key="4">
    <source>
        <dbReference type="Proteomes" id="UP000271162"/>
    </source>
</evidence>
<proteinExistence type="inferred from homology"/>
<dbReference type="Pfam" id="PF03125">
    <property type="entry name" value="Sre"/>
    <property type="match status" value="1"/>
</dbReference>
<feature type="transmembrane region" description="Helical" evidence="2">
    <location>
        <begin position="116"/>
        <end position="137"/>
    </location>
</feature>
<evidence type="ECO:0000256" key="1">
    <source>
        <dbReference type="ARBA" id="ARBA00006803"/>
    </source>
</evidence>
<organism evidence="5">
    <name type="scientific">Nippostrongylus brasiliensis</name>
    <name type="common">Rat hookworm</name>
    <dbReference type="NCBI Taxonomy" id="27835"/>
    <lineage>
        <taxon>Eukaryota</taxon>
        <taxon>Metazoa</taxon>
        <taxon>Ecdysozoa</taxon>
        <taxon>Nematoda</taxon>
        <taxon>Chromadorea</taxon>
        <taxon>Rhabditida</taxon>
        <taxon>Rhabditina</taxon>
        <taxon>Rhabditomorpha</taxon>
        <taxon>Strongyloidea</taxon>
        <taxon>Heligmosomidae</taxon>
        <taxon>Nippostrongylus</taxon>
    </lineage>
</organism>
<dbReference type="WBParaSite" id="NBR_0000191101-mRNA-1">
    <property type="protein sequence ID" value="NBR_0000191101-mRNA-1"/>
    <property type="gene ID" value="NBR_0000191101"/>
</dbReference>
<dbReference type="EMBL" id="UYSL01001828">
    <property type="protein sequence ID" value="VDL65501.1"/>
    <property type="molecule type" value="Genomic_DNA"/>
</dbReference>
<dbReference type="AlphaFoldDB" id="A0A0N4XHA9"/>
<dbReference type="PANTHER" id="PTHR47518:SF9">
    <property type="entry name" value="SERPENTINE RECEPTOR, CLASS T"/>
    <property type="match status" value="1"/>
</dbReference>
<dbReference type="PANTHER" id="PTHR47518">
    <property type="entry name" value="SERPENTINE RECEPTOR CLASS EPSILON-13-RELATED"/>
    <property type="match status" value="1"/>
</dbReference>
<accession>A0A0N4XHA9</accession>
<keyword evidence="2" id="KW-0812">Transmembrane</keyword>
<sequence length="228" mass="26658">MILFLLGTPAVVFERFLATYFLEDYDRNPRLYFGYIIVTCQLLFAALASYTFHTANSTIPHVVVVIVVNGCSAIANTVIRHVNLRHYKRSMKRKHIRSYTLGERYQIAENIHICEFVFKCILWIGFLNIISTLALIVDNIDVAIIYQNVAVILFNYCLLTYGFLIAFVMYWYNDRWQIELKRILKSLHMRRNSEPAPVSVKSTLGVETNINKELQGPQYFLMLRKEWS</sequence>
<dbReference type="Proteomes" id="UP000271162">
    <property type="component" value="Unassembled WGS sequence"/>
</dbReference>
<dbReference type="GO" id="GO:0016020">
    <property type="term" value="C:membrane"/>
    <property type="evidence" value="ECO:0007669"/>
    <property type="project" value="InterPro"/>
</dbReference>
<comment type="similarity">
    <text evidence="1">Belongs to the nematode receptor-like protein sre family.</text>
</comment>
<dbReference type="InterPro" id="IPR052854">
    <property type="entry name" value="Serpentine_rcpt_epsilon"/>
</dbReference>
<keyword evidence="4" id="KW-1185">Reference proteome</keyword>
<evidence type="ECO:0000313" key="3">
    <source>
        <dbReference type="EMBL" id="VDL65501.1"/>
    </source>
</evidence>
<reference evidence="3 4" key="2">
    <citation type="submission" date="2018-11" db="EMBL/GenBank/DDBJ databases">
        <authorList>
            <consortium name="Pathogen Informatics"/>
        </authorList>
    </citation>
    <scope>NUCLEOTIDE SEQUENCE [LARGE SCALE GENOMIC DNA]</scope>
</reference>
<reference evidence="5" key="1">
    <citation type="submission" date="2017-02" db="UniProtKB">
        <authorList>
            <consortium name="WormBaseParasite"/>
        </authorList>
    </citation>
    <scope>IDENTIFICATION</scope>
</reference>
<evidence type="ECO:0000313" key="5">
    <source>
        <dbReference type="WBParaSite" id="NBR_0000191101-mRNA-1"/>
    </source>
</evidence>
<protein>
    <submittedName>
        <fullName evidence="5">XK-related protein</fullName>
    </submittedName>
</protein>
<keyword evidence="2" id="KW-0472">Membrane</keyword>
<feature type="transmembrane region" description="Helical" evidence="2">
    <location>
        <begin position="32"/>
        <end position="52"/>
    </location>
</feature>
<evidence type="ECO:0000256" key="2">
    <source>
        <dbReference type="SAM" id="Phobius"/>
    </source>
</evidence>